<dbReference type="Gene3D" id="2.40.170.20">
    <property type="entry name" value="TonB-dependent receptor, beta-barrel domain"/>
    <property type="match status" value="1"/>
</dbReference>
<evidence type="ECO:0000259" key="17">
    <source>
        <dbReference type="Pfam" id="PF11741"/>
    </source>
</evidence>
<keyword evidence="3 13" id="KW-0813">Transport</keyword>
<keyword evidence="10 14" id="KW-0798">TonB box</keyword>
<evidence type="ECO:0000256" key="4">
    <source>
        <dbReference type="ARBA" id="ARBA00022452"/>
    </source>
</evidence>
<dbReference type="GO" id="GO:0038023">
    <property type="term" value="F:signaling receptor activity"/>
    <property type="evidence" value="ECO:0007669"/>
    <property type="project" value="InterPro"/>
</dbReference>
<dbReference type="EMBL" id="JHEG02000059">
    <property type="protein sequence ID" value="KIE06740.1"/>
    <property type="molecule type" value="Genomic_DNA"/>
</dbReference>
<evidence type="ECO:0000256" key="9">
    <source>
        <dbReference type="ARBA" id="ARBA00023065"/>
    </source>
</evidence>
<feature type="domain" description="TonB-dependent receptor-like beta-barrel" evidence="15">
    <location>
        <begin position="388"/>
        <end position="818"/>
    </location>
</feature>
<dbReference type="PANTHER" id="PTHR32552:SF68">
    <property type="entry name" value="FERRICHROME OUTER MEMBRANE TRANSPORTER_PHAGE RECEPTOR"/>
    <property type="match status" value="1"/>
</dbReference>
<keyword evidence="8" id="KW-0408">Iron</keyword>
<accession>A0A0C1R378</accession>
<evidence type="ECO:0000256" key="5">
    <source>
        <dbReference type="ARBA" id="ARBA00022496"/>
    </source>
</evidence>
<sequence length="849" mass="93797">MLKTIELLGLLTLTSTTLTVLVESAPARAVSNGVQGVSLESKKHTHAIEEKISSFSGLKPAVTNASLLLQNSNDTTVVQVTGVKINPTSTGVEIVLETPTGTLQQPFTKTEGNTFIANLPNAVLALEDPQDLRVKNPTQGIKVITVTQINTSTIQISVTGETALPEAQVTANANGLLFNLTLSPGKPDIELDVMGNPSGYNAPDFATVNKTGTPLRDLPFSVQVVPQQVIQDQQALTVYEAVRNVSGFALSGRGGARNEFSLLTRGFTADQFRDGLNEGNNANRVYTEFSNIERVEILKGPSAVLYGQAEPGGIVNLVSKKPLSMPYYAADFIAGNYDFYRANLDLSGPLDRTIDSRYRLNLAYENSGSFRSGVESERFFVAPKISFNIAPNTTLSLFYEYLEDSRPVDFGLVAVGNRVADIPISRFLGDPNRKNDVYQQRGYVFLDHRFSENWSLNSVFRTTTSDQYFSAIQARGNNALQRDNRTLNLQLQDSEQFFSTNTFQTNIIGKFSTGSIGHTTLIGFDYGNEARDVDTDNATAGSIDIFNPVYRFPISRRTRTIDRNEETNLFGVYLQDEIALANNFKFLLGGRFDFVDFDLQDNLLRRKTSTYSEAFSPRLGIVYQPTQLISLYANYSRSFVPQSGSTFEGESFKPERGTQYEVGVKADWLNGRLTSNIAFYQITKTNVLTVDPQRPNFSLQTGEQRSRGVELNLIGEILPGWNAIASYAYTDAILTEDNTFPEGNSLASVPRNSFSFWTTYQLLKGDLQGLGFGAGVFFASSRPGDLNNSFTLSDYARVDAAIYYKKENVRVALNIKNLFDIQYFESAQSRTQIFPGAPFTVLGTLSLEF</sequence>
<evidence type="ECO:0000256" key="7">
    <source>
        <dbReference type="ARBA" id="ARBA00022729"/>
    </source>
</evidence>
<dbReference type="NCBIfam" id="TIGR01783">
    <property type="entry name" value="TonB-siderophor"/>
    <property type="match status" value="1"/>
</dbReference>
<evidence type="ECO:0000256" key="6">
    <source>
        <dbReference type="ARBA" id="ARBA00022692"/>
    </source>
</evidence>
<keyword evidence="6 13" id="KW-0812">Transmembrane</keyword>
<dbReference type="Gene3D" id="2.170.130.10">
    <property type="entry name" value="TonB-dependent receptor, plug domain"/>
    <property type="match status" value="1"/>
</dbReference>
<dbReference type="PROSITE" id="PS52016">
    <property type="entry name" value="TONB_DEPENDENT_REC_3"/>
    <property type="match status" value="1"/>
</dbReference>
<evidence type="ECO:0000256" key="3">
    <source>
        <dbReference type="ARBA" id="ARBA00022448"/>
    </source>
</evidence>
<feature type="domain" description="AMIN" evidence="17">
    <location>
        <begin position="83"/>
        <end position="178"/>
    </location>
</feature>
<dbReference type="Pfam" id="PF11741">
    <property type="entry name" value="AMIN"/>
    <property type="match status" value="1"/>
</dbReference>
<dbReference type="CDD" id="cd01347">
    <property type="entry name" value="ligand_gated_channel"/>
    <property type="match status" value="1"/>
</dbReference>
<keyword evidence="9" id="KW-0406">Ion transport</keyword>
<reference evidence="18" key="1">
    <citation type="journal article" date="2015" name="Genome Announc.">
        <title>Draft Genome Sequence of Tolypothrix boutellei Strain VB521301.</title>
        <authorList>
            <person name="Chandrababunaidu M.M."/>
            <person name="Singh D."/>
            <person name="Sen D."/>
            <person name="Bhan S."/>
            <person name="Das S."/>
            <person name="Gupta A."/>
            <person name="Adhikary S.P."/>
            <person name="Tripathy S."/>
        </authorList>
    </citation>
    <scope>NUCLEOTIDE SEQUENCE</scope>
    <source>
        <strain evidence="18">VB521301</strain>
    </source>
</reference>
<evidence type="ECO:0000256" key="8">
    <source>
        <dbReference type="ARBA" id="ARBA00023004"/>
    </source>
</evidence>
<evidence type="ECO:0000256" key="12">
    <source>
        <dbReference type="ARBA" id="ARBA00023237"/>
    </source>
</evidence>
<dbReference type="InterPro" id="IPR021731">
    <property type="entry name" value="AMIN_dom"/>
</dbReference>
<comment type="similarity">
    <text evidence="2 13 14">Belongs to the TonB-dependent receptor family.</text>
</comment>
<evidence type="ECO:0008006" key="19">
    <source>
        <dbReference type="Google" id="ProtNLM"/>
    </source>
</evidence>
<dbReference type="InterPro" id="IPR010105">
    <property type="entry name" value="TonB_sidphr_rcpt"/>
</dbReference>
<dbReference type="InterPro" id="IPR036942">
    <property type="entry name" value="Beta-barrel_TonB_sf"/>
</dbReference>
<keyword evidence="7" id="KW-0732">Signal</keyword>
<feature type="domain" description="TonB-dependent receptor plug" evidence="16">
    <location>
        <begin position="215"/>
        <end position="314"/>
    </location>
</feature>
<dbReference type="InterPro" id="IPR039426">
    <property type="entry name" value="TonB-dep_rcpt-like"/>
</dbReference>
<gene>
    <name evidence="18" type="ORF">DA73_0236225</name>
</gene>
<organism evidence="18">
    <name type="scientific">Tolypothrix bouteillei VB521301</name>
    <dbReference type="NCBI Taxonomy" id="1479485"/>
    <lineage>
        <taxon>Bacteria</taxon>
        <taxon>Bacillati</taxon>
        <taxon>Cyanobacteriota</taxon>
        <taxon>Cyanophyceae</taxon>
        <taxon>Nostocales</taxon>
        <taxon>Tolypothrichaceae</taxon>
        <taxon>Tolypothrix</taxon>
    </lineage>
</organism>
<dbReference type="Pfam" id="PF07715">
    <property type="entry name" value="Plug"/>
    <property type="match status" value="1"/>
</dbReference>
<dbReference type="PANTHER" id="PTHR32552">
    <property type="entry name" value="FERRICHROME IRON RECEPTOR-RELATED"/>
    <property type="match status" value="1"/>
</dbReference>
<evidence type="ECO:0000259" key="15">
    <source>
        <dbReference type="Pfam" id="PF00593"/>
    </source>
</evidence>
<dbReference type="InterPro" id="IPR012910">
    <property type="entry name" value="Plug_dom"/>
</dbReference>
<protein>
    <recommendedName>
        <fullName evidence="19">Ferrichrome-iron receptor</fullName>
    </recommendedName>
</protein>
<dbReference type="FunFam" id="2.170.130.10:FF:000001">
    <property type="entry name" value="Catecholate siderophore TonB-dependent receptor"/>
    <property type="match status" value="1"/>
</dbReference>
<proteinExistence type="inferred from homology"/>
<dbReference type="Pfam" id="PF00593">
    <property type="entry name" value="TonB_dep_Rec_b-barrel"/>
    <property type="match status" value="1"/>
</dbReference>
<evidence type="ECO:0000256" key="11">
    <source>
        <dbReference type="ARBA" id="ARBA00023136"/>
    </source>
</evidence>
<evidence type="ECO:0000259" key="16">
    <source>
        <dbReference type="Pfam" id="PF07715"/>
    </source>
</evidence>
<dbReference type="STRING" id="1479485.DA73_0236225"/>
<keyword evidence="5" id="KW-0410">Iron transport</keyword>
<dbReference type="FunFam" id="2.40.170.20:FF:000005">
    <property type="entry name" value="TonB-dependent siderophore receptor"/>
    <property type="match status" value="1"/>
</dbReference>
<comment type="subcellular location">
    <subcellularLocation>
        <location evidence="1 13">Cell outer membrane</location>
        <topology evidence="1 13">Multi-pass membrane protein</topology>
    </subcellularLocation>
</comment>
<dbReference type="GO" id="GO:0015344">
    <property type="term" value="F:siderophore uptake transmembrane transporter activity"/>
    <property type="evidence" value="ECO:0007669"/>
    <property type="project" value="TreeGrafter"/>
</dbReference>
<dbReference type="GO" id="GO:0009279">
    <property type="term" value="C:cell outer membrane"/>
    <property type="evidence" value="ECO:0007669"/>
    <property type="project" value="UniProtKB-SubCell"/>
</dbReference>
<dbReference type="InterPro" id="IPR000531">
    <property type="entry name" value="Beta-barrel_TonB"/>
</dbReference>
<dbReference type="SUPFAM" id="SSF56935">
    <property type="entry name" value="Porins"/>
    <property type="match status" value="1"/>
</dbReference>
<keyword evidence="4 13" id="KW-1134">Transmembrane beta strand</keyword>
<evidence type="ECO:0000256" key="14">
    <source>
        <dbReference type="RuleBase" id="RU003357"/>
    </source>
</evidence>
<evidence type="ECO:0000256" key="13">
    <source>
        <dbReference type="PROSITE-ProRule" id="PRU01360"/>
    </source>
</evidence>
<keyword evidence="12 13" id="KW-0998">Cell outer membrane</keyword>
<comment type="caution">
    <text evidence="18">The sequence shown here is derived from an EMBL/GenBank/DDBJ whole genome shotgun (WGS) entry which is preliminary data.</text>
</comment>
<evidence type="ECO:0000256" key="1">
    <source>
        <dbReference type="ARBA" id="ARBA00004571"/>
    </source>
</evidence>
<evidence type="ECO:0000256" key="10">
    <source>
        <dbReference type="ARBA" id="ARBA00023077"/>
    </source>
</evidence>
<name>A0A0C1R378_9CYAN</name>
<dbReference type="AlphaFoldDB" id="A0A0C1R378"/>
<keyword evidence="11 13" id="KW-0472">Membrane</keyword>
<evidence type="ECO:0000256" key="2">
    <source>
        <dbReference type="ARBA" id="ARBA00009810"/>
    </source>
</evidence>
<dbReference type="GO" id="GO:0015891">
    <property type="term" value="P:siderophore transport"/>
    <property type="evidence" value="ECO:0007669"/>
    <property type="project" value="InterPro"/>
</dbReference>
<evidence type="ECO:0000313" key="18">
    <source>
        <dbReference type="EMBL" id="KIE06740.1"/>
    </source>
</evidence>
<dbReference type="InterPro" id="IPR037066">
    <property type="entry name" value="Plug_dom_sf"/>
</dbReference>